<dbReference type="AlphaFoldDB" id="A0ABD0P6G0"/>
<keyword evidence="2" id="KW-1185">Reference proteome</keyword>
<feature type="non-terminal residue" evidence="1">
    <location>
        <position position="1"/>
    </location>
</feature>
<organism evidence="1 2">
    <name type="scientific">Cirrhinus mrigala</name>
    <name type="common">Mrigala</name>
    <dbReference type="NCBI Taxonomy" id="683832"/>
    <lineage>
        <taxon>Eukaryota</taxon>
        <taxon>Metazoa</taxon>
        <taxon>Chordata</taxon>
        <taxon>Craniata</taxon>
        <taxon>Vertebrata</taxon>
        <taxon>Euteleostomi</taxon>
        <taxon>Actinopterygii</taxon>
        <taxon>Neopterygii</taxon>
        <taxon>Teleostei</taxon>
        <taxon>Ostariophysi</taxon>
        <taxon>Cypriniformes</taxon>
        <taxon>Cyprinidae</taxon>
        <taxon>Labeoninae</taxon>
        <taxon>Labeonini</taxon>
        <taxon>Cirrhinus</taxon>
    </lineage>
</organism>
<comment type="caution">
    <text evidence="1">The sequence shown here is derived from an EMBL/GenBank/DDBJ whole genome shotgun (WGS) entry which is preliminary data.</text>
</comment>
<dbReference type="EMBL" id="JAMKFB020000018">
    <property type="protein sequence ID" value="KAL0168573.1"/>
    <property type="molecule type" value="Genomic_DNA"/>
</dbReference>
<accession>A0ABD0P6G0</accession>
<gene>
    <name evidence="1" type="ORF">M9458_036795</name>
</gene>
<reference evidence="1 2" key="1">
    <citation type="submission" date="2024-05" db="EMBL/GenBank/DDBJ databases">
        <title>Genome sequencing and assembly of Indian major carp, Cirrhinus mrigala (Hamilton, 1822).</title>
        <authorList>
            <person name="Mohindra V."/>
            <person name="Chowdhury L.M."/>
            <person name="Lal K."/>
            <person name="Jena J.K."/>
        </authorList>
    </citation>
    <scope>NUCLEOTIDE SEQUENCE [LARGE SCALE GENOMIC DNA]</scope>
    <source>
        <strain evidence="1">CM1030</strain>
        <tissue evidence="1">Blood</tissue>
    </source>
</reference>
<proteinExistence type="predicted"/>
<protein>
    <submittedName>
        <fullName evidence="1">Uncharacterized protein</fullName>
    </submittedName>
</protein>
<evidence type="ECO:0000313" key="1">
    <source>
        <dbReference type="EMBL" id="KAL0168573.1"/>
    </source>
</evidence>
<sequence length="62" mass="7249">LLMDALDDWLYNSWMNKILSALKHCCGRALRCELQRESRLVDLLTQVAEKIRTADKTKRKVS</sequence>
<dbReference type="Proteomes" id="UP001529510">
    <property type="component" value="Unassembled WGS sequence"/>
</dbReference>
<name>A0ABD0P6G0_CIRMR</name>
<evidence type="ECO:0000313" key="2">
    <source>
        <dbReference type="Proteomes" id="UP001529510"/>
    </source>
</evidence>